<evidence type="ECO:0000313" key="1">
    <source>
        <dbReference type="EMBL" id="SDL24424.1"/>
    </source>
</evidence>
<evidence type="ECO:0000313" key="2">
    <source>
        <dbReference type="Proteomes" id="UP000198718"/>
    </source>
</evidence>
<dbReference type="OrthoDB" id="9765386at2"/>
<gene>
    <name evidence="1" type="ORF">SAMN05660472_02868</name>
</gene>
<dbReference type="RefSeq" id="WP_090554837.1">
    <property type="nucleotide sequence ID" value="NZ_FNFP01000011.1"/>
</dbReference>
<dbReference type="AlphaFoldDB" id="A0A1G9IHL3"/>
<keyword evidence="2" id="KW-1185">Reference proteome</keyword>
<dbReference type="STRING" id="393762.SAMN05660472_02868"/>
<dbReference type="NCBIfam" id="TIGR01641">
    <property type="entry name" value="phageSPP1_gp7"/>
    <property type="match status" value="1"/>
</dbReference>
<reference evidence="1 2" key="1">
    <citation type="submission" date="2016-10" db="EMBL/GenBank/DDBJ databases">
        <authorList>
            <person name="de Groot N.N."/>
        </authorList>
    </citation>
    <scope>NUCLEOTIDE SEQUENCE [LARGE SCALE GENOMIC DNA]</scope>
    <source>
        <strain evidence="1 2">DSM 18346</strain>
    </source>
</reference>
<protein>
    <submittedName>
        <fullName evidence="1">Phage putative head morphogenesis protein, SPP1 gp7 family</fullName>
    </submittedName>
</protein>
<organism evidence="1 2">
    <name type="scientific">Natronincola ferrireducens</name>
    <dbReference type="NCBI Taxonomy" id="393762"/>
    <lineage>
        <taxon>Bacteria</taxon>
        <taxon>Bacillati</taxon>
        <taxon>Bacillota</taxon>
        <taxon>Clostridia</taxon>
        <taxon>Peptostreptococcales</taxon>
        <taxon>Natronincolaceae</taxon>
        <taxon>Natronincola</taxon>
    </lineage>
</organism>
<name>A0A1G9IHL3_9FIRM</name>
<accession>A0A1G9IHL3</accession>
<sequence length="254" mass="29976">MNGNYREEILEIKKEAIEKVNDDVKEVYSQHKEVLGGLLIMLIDLFDRYSKEGRFHANRYEREKILKEVKETIVKETKQLITRDIHISKDALEEIIRKSHEEHMKLWGSRGSTTLTPLFIQEIIFRDYKGSTFNNRIMENKKKLANRLYVEFDKGLKKHATLVELSHSIQETFKRSNYESYRLLMTEQARVFEEVQRNAFLISEMVDRVMWVAALCENTCPYCEMMDGSIFAVDDPNKPEIPAHVFCQCCWVPV</sequence>
<dbReference type="InterPro" id="IPR006528">
    <property type="entry name" value="Phage_head_morphogenesis_dom"/>
</dbReference>
<dbReference type="EMBL" id="FNFP01000011">
    <property type="protein sequence ID" value="SDL24424.1"/>
    <property type="molecule type" value="Genomic_DNA"/>
</dbReference>
<dbReference type="Proteomes" id="UP000198718">
    <property type="component" value="Unassembled WGS sequence"/>
</dbReference>
<proteinExistence type="predicted"/>